<dbReference type="Pfam" id="PF00254">
    <property type="entry name" value="FKBP_C"/>
    <property type="match status" value="3"/>
</dbReference>
<feature type="domain" description="PPIase FKBP-type" evidence="6">
    <location>
        <begin position="194"/>
        <end position="283"/>
    </location>
</feature>
<dbReference type="AlphaFoldDB" id="A0A0P0V446"/>
<evidence type="ECO:0000259" key="6">
    <source>
        <dbReference type="PROSITE" id="PS50059"/>
    </source>
</evidence>
<dbReference type="Proteomes" id="UP000000763">
    <property type="component" value="Chromosome 1"/>
</dbReference>
<reference evidence="8" key="4">
    <citation type="journal article" date="2007" name="Genome Res.">
        <title>Curated Genome Annotation of Oryza sativa ssp. japonica and Comparative Genome Analysis with Arabidopsis thaliana.</title>
        <authorList>
            <consortium name="The Rice Annotation Project (RAP)"/>
            <person name="Itoh T."/>
            <person name="Tanaka T."/>
            <person name="Barrero R.A."/>
            <person name="Yamasaki C."/>
            <person name="Fujii Y."/>
            <person name="Hilton P.B."/>
            <person name="Antonio B.A."/>
            <person name="Aono H."/>
            <person name="Apweiler R."/>
            <person name="Bruskiewich R."/>
            <person name="Bureau T."/>
            <person name="Burr F."/>
            <person name="Costa de Oliveira A."/>
            <person name="Fuks G."/>
            <person name="Habara T."/>
            <person name="Haberer G."/>
            <person name="Han B."/>
            <person name="Harada E."/>
            <person name="Hiraki A.T."/>
            <person name="Hirochika H."/>
            <person name="Hoen D."/>
            <person name="Hokari H."/>
            <person name="Hosokawa S."/>
            <person name="Hsing Y."/>
            <person name="Ikawa H."/>
            <person name="Ikeo K."/>
            <person name="Imanishi T."/>
            <person name="Ito Y."/>
            <person name="Jaiswal P."/>
            <person name="Kanno M."/>
            <person name="Kawahara Y."/>
            <person name="Kawamura T."/>
            <person name="Kawashima H."/>
            <person name="Khurana J.P."/>
            <person name="Kikuchi S."/>
            <person name="Komatsu S."/>
            <person name="Koyanagi K.O."/>
            <person name="Kubooka H."/>
            <person name="Lieberherr D."/>
            <person name="Lin Y.C."/>
            <person name="Lonsdale D."/>
            <person name="Matsumoto T."/>
            <person name="Matsuya A."/>
            <person name="McCombie W.R."/>
            <person name="Messing J."/>
            <person name="Miyao A."/>
            <person name="Mulder N."/>
            <person name="Nagamura Y."/>
            <person name="Nam J."/>
            <person name="Namiki N."/>
            <person name="Numa H."/>
            <person name="Nurimoto S."/>
            <person name="O'donovan C."/>
            <person name="Ohyanagi H."/>
            <person name="Okido T."/>
            <person name="Oota S."/>
            <person name="Osato N."/>
            <person name="Palmer L.E."/>
            <person name="Quetier F."/>
            <person name="Raghuvanshi S."/>
            <person name="Saichi N."/>
            <person name="Sakai H."/>
            <person name="Sakai Y."/>
            <person name="Sakata K."/>
            <person name="Sakurai T."/>
            <person name="Sato F."/>
            <person name="Sato Y."/>
            <person name="Schoof H."/>
            <person name="Seki M."/>
            <person name="Shibata M."/>
            <person name="Shimizu Y."/>
            <person name="Shinozaki K."/>
            <person name="Shinso Y."/>
            <person name="Singh N.K."/>
            <person name="Smith-White B."/>
            <person name="Takeda J."/>
            <person name="Tanino M."/>
            <person name="Tatusova T."/>
            <person name="Thongjuea S."/>
            <person name="Todokoro F."/>
            <person name="Tsugane M."/>
            <person name="Tyagi A.K."/>
            <person name="Vanavichit A."/>
            <person name="Wang A."/>
            <person name="Wing R.A."/>
            <person name="Yamaguchi K."/>
            <person name="Yamamoto M."/>
            <person name="Yamamoto N."/>
            <person name="Yu Y."/>
            <person name="Zhang H."/>
            <person name="Zhao Q."/>
            <person name="Higo K."/>
            <person name="Burr B."/>
            <person name="Gojobori T."/>
            <person name="Sasaki T."/>
        </authorList>
    </citation>
    <scope>NUCLEOTIDE SEQUENCE</scope>
</reference>
<proteinExistence type="predicted"/>
<dbReference type="EC" id="5.2.1.8" evidence="2 5"/>
<dbReference type="PROSITE" id="PS50059">
    <property type="entry name" value="FKBP_PPIASE"/>
    <property type="match status" value="3"/>
</dbReference>
<accession>A0A0P0V446</accession>
<dbReference type="EMBL" id="AP003075">
    <property type="protein sequence ID" value="BAD45000.1"/>
    <property type="molecule type" value="Genomic_DNA"/>
</dbReference>
<evidence type="ECO:0000256" key="1">
    <source>
        <dbReference type="ARBA" id="ARBA00000971"/>
    </source>
</evidence>
<reference evidence="8" key="5">
    <citation type="journal article" date="2008" name="Nucleic Acids Res.">
        <title>The Rice Annotation Project Database (RAP-DB): 2008 update.</title>
        <authorList>
            <consortium name="The Rice Annotation Project (RAP)"/>
            <person name="Tanaka T."/>
            <person name="Antonio B.A."/>
            <person name="Kikuchi S."/>
            <person name="Matsumoto T."/>
            <person name="Nagamura Y."/>
            <person name="Numa H."/>
            <person name="Sakai H."/>
            <person name="Wu J."/>
            <person name="Itoh T."/>
            <person name="Sasaki T."/>
            <person name="Aono R."/>
            <person name="Fujii Y."/>
            <person name="Habara T."/>
            <person name="Harada E."/>
            <person name="Kanno M."/>
            <person name="Kawahara Y."/>
            <person name="Kawashima H."/>
            <person name="Kubooka H."/>
            <person name="Matsuya A."/>
            <person name="Nakaoka H."/>
            <person name="Saichi N."/>
            <person name="Sanbonmatsu R."/>
            <person name="Sato Y."/>
            <person name="Shinso Y."/>
            <person name="Suzuki M."/>
            <person name="Takeda J."/>
            <person name="Tanino M."/>
            <person name="Todokoro F."/>
            <person name="Yamaguchi K."/>
            <person name="Yamamoto N."/>
            <person name="Yamasaki C."/>
            <person name="Imanishi T."/>
            <person name="Okido T."/>
            <person name="Tada M."/>
            <person name="Ikeo K."/>
            <person name="Tateno Y."/>
            <person name="Gojobori T."/>
            <person name="Lin Y.C."/>
            <person name="Wei F.J."/>
            <person name="Hsing Y.I."/>
            <person name="Zhao Q."/>
            <person name="Han B."/>
            <person name="Kramer M.R."/>
            <person name="McCombie R.W."/>
            <person name="Lonsdale D."/>
            <person name="O'Donovan C.C."/>
            <person name="Whitfield E.J."/>
            <person name="Apweiler R."/>
            <person name="Koyanagi K.O."/>
            <person name="Khurana J.P."/>
            <person name="Raghuvanshi S."/>
            <person name="Singh N.K."/>
            <person name="Tyagi A.K."/>
            <person name="Haberer G."/>
            <person name="Fujisawa M."/>
            <person name="Hosokawa S."/>
            <person name="Ito Y."/>
            <person name="Ikawa H."/>
            <person name="Shibata M."/>
            <person name="Yamamoto M."/>
            <person name="Bruskiewich R.M."/>
            <person name="Hoen D.R."/>
            <person name="Bureau TE."/>
            <person name="Namiki N."/>
            <person name="Ohyanagi H."/>
            <person name="Sakai Y."/>
            <person name="Nobushima S."/>
            <person name="Sakata K."/>
            <person name="Barrero R.A."/>
            <person name="Sato Y."/>
            <person name="Souvorov A."/>
            <person name="Smith-White B."/>
            <person name="Tatusova T."/>
            <person name="An S."/>
            <person name="An G."/>
            <person name="OOta S."/>
            <person name="Fuks G."/>
            <person name="Messing J."/>
            <person name="Christie K.R."/>
            <person name="Lieberherr D."/>
            <person name="Kim H."/>
            <person name="Zuccolo A."/>
            <person name="Wing R.A."/>
            <person name="Nobuta K."/>
            <person name="Green P.J."/>
            <person name="Lu C."/>
            <person name="Meyers BC."/>
            <person name="Chaparro C."/>
            <person name="Piegu B."/>
            <person name="Panaud O."/>
            <person name="Echeverria M."/>
        </authorList>
    </citation>
    <scope>NUCLEOTIDE SEQUENCE</scope>
</reference>
<reference evidence="7" key="1">
    <citation type="journal article" date="2002" name="Nature">
        <title>The genome sequence and structure of rice chromosome 1.</title>
        <authorList>
            <person name="Sasaki T."/>
            <person name="Matsumoto T."/>
            <person name="Yamamoto K."/>
            <person name="Sakata K."/>
            <person name="Baba T."/>
            <person name="Katayose Y."/>
            <person name="Wu J."/>
            <person name="Niimura Y."/>
            <person name="Cheng Z."/>
            <person name="Nagamura Y."/>
            <person name="Antonio B.A."/>
            <person name="Kanamori H."/>
            <person name="Hosokawa S."/>
            <person name="Masukawa M."/>
            <person name="Arikawa K."/>
            <person name="Chiden Y."/>
            <person name="Hayashi M."/>
            <person name="Okamoto M."/>
            <person name="Ando T."/>
            <person name="Aoki H."/>
            <person name="Arita K."/>
            <person name="Hamada M."/>
            <person name="Harada C."/>
            <person name="Hijishita S."/>
            <person name="Honda M."/>
            <person name="Ichikawa Y."/>
            <person name="Idonuma A."/>
            <person name="Iijima M."/>
            <person name="Ikeda M."/>
            <person name="Ikeno M."/>
            <person name="Itoh S."/>
            <person name="Itoh T."/>
            <person name="Itoh Y."/>
            <person name="Itoh Y."/>
            <person name="Iwabuchi A."/>
            <person name="Kamiya K."/>
            <person name="Karasawa W."/>
            <person name="Katagiri S."/>
            <person name="Kikuta A."/>
            <person name="Kobayashi N."/>
            <person name="Kono I."/>
            <person name="Machita K."/>
            <person name="Maehara T."/>
            <person name="Mizuno H."/>
            <person name="Mizubayashi T."/>
            <person name="Mukai Y."/>
            <person name="Nagasaki H."/>
            <person name="Nakashima M."/>
            <person name="Nakama Y."/>
            <person name="Nakamichi Y."/>
            <person name="Nakamura M."/>
            <person name="Namiki N."/>
            <person name="Negishi M."/>
            <person name="Ohta I."/>
            <person name="Ono N."/>
            <person name="Saji S."/>
            <person name="Sakai K."/>
            <person name="Shibata M."/>
            <person name="Shimokawa T."/>
            <person name="Shomura A."/>
            <person name="Song J."/>
            <person name="Takazaki Y."/>
            <person name="Terasawa K."/>
            <person name="Tsuji K."/>
            <person name="Waki K."/>
            <person name="Yamagata H."/>
            <person name="Yamane H."/>
            <person name="Yoshiki S."/>
            <person name="Yoshihara R."/>
            <person name="Yukawa K."/>
            <person name="Zhong H."/>
            <person name="Iwama H."/>
            <person name="Endo T."/>
            <person name="Ito H."/>
            <person name="Hahn J.H."/>
            <person name="Kim H.I."/>
            <person name="Eun M.Y."/>
            <person name="Yano M."/>
            <person name="Jiang J."/>
            <person name="Gojobori T."/>
        </authorList>
    </citation>
    <scope>NUCLEOTIDE SEQUENCE</scope>
</reference>
<evidence type="ECO:0000256" key="5">
    <source>
        <dbReference type="PROSITE-ProRule" id="PRU00277"/>
    </source>
</evidence>
<dbReference type="InterPro" id="IPR001179">
    <property type="entry name" value="PPIase_FKBP_dom"/>
</dbReference>
<dbReference type="FunFam" id="3.10.50.40:FF:000076">
    <property type="entry name" value="Peptidylprolyl isomerase"/>
    <property type="match status" value="1"/>
</dbReference>
<keyword evidence="3 5" id="KW-0697">Rotamase</keyword>
<comment type="catalytic activity">
    <reaction evidence="1 5">
        <text>[protein]-peptidylproline (omega=180) = [protein]-peptidylproline (omega=0)</text>
        <dbReference type="Rhea" id="RHEA:16237"/>
        <dbReference type="Rhea" id="RHEA-COMP:10747"/>
        <dbReference type="Rhea" id="RHEA-COMP:10748"/>
        <dbReference type="ChEBI" id="CHEBI:83833"/>
        <dbReference type="ChEBI" id="CHEBI:83834"/>
        <dbReference type="EC" id="5.2.1.8"/>
    </reaction>
</comment>
<dbReference type="SMR" id="A0A0P0V446"/>
<dbReference type="InterPro" id="IPR046357">
    <property type="entry name" value="PPIase_dom_sf"/>
</dbReference>
<feature type="domain" description="PPIase FKBP-type" evidence="6">
    <location>
        <begin position="73"/>
        <end position="165"/>
    </location>
</feature>
<keyword evidence="4 5" id="KW-0413">Isomerase</keyword>
<dbReference type="InterPro" id="IPR050689">
    <property type="entry name" value="FKBP-type_PPIase"/>
</dbReference>
<dbReference type="Proteomes" id="UP000817658">
    <property type="component" value="Chromosome 1"/>
</dbReference>
<reference evidence="8 9" key="2">
    <citation type="journal article" date="2005" name="Nature">
        <title>The map-based sequence of the rice genome.</title>
        <authorList>
            <consortium name="International rice genome sequencing project (IRGSP)"/>
            <person name="Matsumoto T."/>
            <person name="Wu J."/>
            <person name="Kanamori H."/>
            <person name="Katayose Y."/>
            <person name="Fujisawa M."/>
            <person name="Namiki N."/>
            <person name="Mizuno H."/>
            <person name="Yamamoto K."/>
            <person name="Antonio B.A."/>
            <person name="Baba T."/>
            <person name="Sakata K."/>
            <person name="Nagamura Y."/>
            <person name="Aoki H."/>
            <person name="Arikawa K."/>
            <person name="Arita K."/>
            <person name="Bito T."/>
            <person name="Chiden Y."/>
            <person name="Fujitsuka N."/>
            <person name="Fukunaka R."/>
            <person name="Hamada M."/>
            <person name="Harada C."/>
            <person name="Hayashi A."/>
            <person name="Hijishita S."/>
            <person name="Honda M."/>
            <person name="Hosokawa S."/>
            <person name="Ichikawa Y."/>
            <person name="Idonuma A."/>
            <person name="Iijima M."/>
            <person name="Ikeda M."/>
            <person name="Ikeno M."/>
            <person name="Ito K."/>
            <person name="Ito S."/>
            <person name="Ito T."/>
            <person name="Ito Y."/>
            <person name="Ito Y."/>
            <person name="Iwabuchi A."/>
            <person name="Kamiya K."/>
            <person name="Karasawa W."/>
            <person name="Kurita K."/>
            <person name="Katagiri S."/>
            <person name="Kikuta A."/>
            <person name="Kobayashi H."/>
            <person name="Kobayashi N."/>
            <person name="Machita K."/>
            <person name="Maehara T."/>
            <person name="Masukawa M."/>
            <person name="Mizubayashi T."/>
            <person name="Mukai Y."/>
            <person name="Nagasaki H."/>
            <person name="Nagata Y."/>
            <person name="Naito S."/>
            <person name="Nakashima M."/>
            <person name="Nakama Y."/>
            <person name="Nakamichi Y."/>
            <person name="Nakamura M."/>
            <person name="Meguro A."/>
            <person name="Negishi M."/>
            <person name="Ohta I."/>
            <person name="Ohta T."/>
            <person name="Okamoto M."/>
            <person name="Ono N."/>
            <person name="Saji S."/>
            <person name="Sakaguchi M."/>
            <person name="Sakai K."/>
            <person name="Shibata M."/>
            <person name="Shimokawa T."/>
            <person name="Song J."/>
            <person name="Takazaki Y."/>
            <person name="Terasawa K."/>
            <person name="Tsugane M."/>
            <person name="Tsuji K."/>
            <person name="Ueda S."/>
            <person name="Waki K."/>
            <person name="Yamagata H."/>
            <person name="Yamamoto M."/>
            <person name="Yamamoto S."/>
            <person name="Yamane H."/>
            <person name="Yoshiki S."/>
            <person name="Yoshihara R."/>
            <person name="Yukawa K."/>
            <person name="Zhong H."/>
            <person name="Yano M."/>
            <person name="Yuan Q."/>
            <person name="Ouyang S."/>
            <person name="Liu J."/>
            <person name="Jones K.M."/>
            <person name="Gansberger K."/>
            <person name="Moffat K."/>
            <person name="Hill J."/>
            <person name="Bera J."/>
            <person name="Fadrosh D."/>
            <person name="Jin S."/>
            <person name="Johri S."/>
            <person name="Kim M."/>
            <person name="Overton L."/>
            <person name="Reardon M."/>
            <person name="Tsitrin T."/>
            <person name="Vuong H."/>
            <person name="Weaver B."/>
            <person name="Ciecko A."/>
            <person name="Tallon L."/>
            <person name="Jackson J."/>
            <person name="Pai G."/>
            <person name="Aken S.V."/>
            <person name="Utterback T."/>
            <person name="Reidmuller S."/>
            <person name="Feldblyum T."/>
            <person name="Hsiao J."/>
            <person name="Zismann V."/>
            <person name="Iobst S."/>
            <person name="de Vazeille A.R."/>
            <person name="Buell C.R."/>
            <person name="Ying K."/>
            <person name="Li Y."/>
            <person name="Lu T."/>
            <person name="Huang Y."/>
            <person name="Zhao Q."/>
            <person name="Feng Q."/>
            <person name="Zhang L."/>
            <person name="Zhu J."/>
            <person name="Weng Q."/>
            <person name="Mu J."/>
            <person name="Lu Y."/>
            <person name="Fan D."/>
            <person name="Liu Y."/>
            <person name="Guan J."/>
            <person name="Zhang Y."/>
            <person name="Yu S."/>
            <person name="Liu X."/>
            <person name="Zhang Y."/>
            <person name="Hong G."/>
            <person name="Han B."/>
            <person name="Choisne N."/>
            <person name="Demange N."/>
            <person name="Orjeda G."/>
            <person name="Samain S."/>
            <person name="Cattolico L."/>
            <person name="Pelletier E."/>
            <person name="Couloux A."/>
            <person name="Segurens B."/>
            <person name="Wincker P."/>
            <person name="D'Hont A."/>
            <person name="Scarpelli C."/>
            <person name="Weissenbach J."/>
            <person name="Salanoubat M."/>
            <person name="Quetier F."/>
            <person name="Yu Y."/>
            <person name="Kim H.R."/>
            <person name="Rambo T."/>
            <person name="Currie J."/>
            <person name="Collura K."/>
            <person name="Luo M."/>
            <person name="Yang T."/>
            <person name="Ammiraju J.S.S."/>
            <person name="Engler F."/>
            <person name="Soderlund C."/>
            <person name="Wing R.A."/>
            <person name="Palmer L.E."/>
            <person name="de la Bastide M."/>
            <person name="Spiegel L."/>
            <person name="Nascimento L."/>
            <person name="Zutavern T."/>
            <person name="O'Shaughnessy A."/>
            <person name="Dike S."/>
            <person name="Dedhia N."/>
            <person name="Preston R."/>
            <person name="Balija V."/>
            <person name="McCombie W.R."/>
            <person name="Chow T."/>
            <person name="Chen H."/>
            <person name="Chung M."/>
            <person name="Chen C."/>
            <person name="Shaw J."/>
            <person name="Wu H."/>
            <person name="Hsiao K."/>
            <person name="Chao Y."/>
            <person name="Chu M."/>
            <person name="Cheng C."/>
            <person name="Hour A."/>
            <person name="Lee P."/>
            <person name="Lin S."/>
            <person name="Lin Y."/>
            <person name="Liou J."/>
            <person name="Liu S."/>
            <person name="Hsing Y."/>
            <person name="Raghuvanshi S."/>
            <person name="Mohanty A."/>
            <person name="Bharti A.K."/>
            <person name="Gaur A."/>
            <person name="Gupta V."/>
            <person name="Kumar D."/>
            <person name="Ravi V."/>
            <person name="Vij S."/>
            <person name="Kapur A."/>
            <person name="Khurana P."/>
            <person name="Khurana P."/>
            <person name="Khurana J.P."/>
            <person name="Tyagi A.K."/>
            <person name="Gaikwad K."/>
            <person name="Singh A."/>
            <person name="Dalal V."/>
            <person name="Srivastava S."/>
            <person name="Dixit A."/>
            <person name="Pal A.K."/>
            <person name="Ghazi I.A."/>
            <person name="Yadav M."/>
            <person name="Pandit A."/>
            <person name="Bhargava A."/>
            <person name="Sureshbabu K."/>
            <person name="Batra K."/>
            <person name="Sharma T.R."/>
            <person name="Mohapatra T."/>
            <person name="Singh N.K."/>
            <person name="Messing J."/>
            <person name="Nelson A.B."/>
            <person name="Fuks G."/>
            <person name="Kavchok S."/>
            <person name="Keizer G."/>
            <person name="Linton E."/>
            <person name="Llaca V."/>
            <person name="Song R."/>
            <person name="Tanyolac B."/>
            <person name="Young S."/>
            <person name="Ho-Il K."/>
            <person name="Hahn J.H."/>
            <person name="Sangsakoo G."/>
            <person name="Vanavichit A."/>
            <person name="de Mattos Luiz.A.T."/>
            <person name="Zimmer P.D."/>
            <person name="Malone G."/>
            <person name="Dellagostin O."/>
            <person name="de Oliveira A.C."/>
            <person name="Bevan M."/>
            <person name="Bancroft I."/>
            <person name="Minx P."/>
            <person name="Cordum H."/>
            <person name="Wilson R."/>
            <person name="Cheng Z."/>
            <person name="Jin W."/>
            <person name="Jiang J."/>
            <person name="Leong S.A."/>
            <person name="Iwama H."/>
            <person name="Gojobori T."/>
            <person name="Itoh T."/>
            <person name="Niimura Y."/>
            <person name="Fujii Y."/>
            <person name="Habara T."/>
            <person name="Sakai H."/>
            <person name="Sato Y."/>
            <person name="Wilson G."/>
            <person name="Kumar K."/>
            <person name="McCouch S."/>
            <person name="Juretic N."/>
            <person name="Hoen D."/>
            <person name="Wright S."/>
            <person name="Bruskiewich R."/>
            <person name="Bureau T."/>
            <person name="Miyao A."/>
            <person name="Hirochika H."/>
            <person name="Nishikawa T."/>
            <person name="Kadowaki K."/>
            <person name="Sugiura M."/>
            <person name="Burr B."/>
            <person name="Sasaki T."/>
        </authorList>
    </citation>
    <scope>NUCLEOTIDE SEQUENCE [LARGE SCALE GENOMIC DNA]</scope>
    <source>
        <strain evidence="9">cv. Nipponbare</strain>
    </source>
</reference>
<name>A0A0P0V446_ORYSJ</name>
<protein>
    <recommendedName>
        <fullName evidence="2 5">peptidylprolyl isomerase</fullName>
        <ecNumber evidence="2 5">5.2.1.8</ecNumber>
    </recommendedName>
</protein>
<organism evidence="7">
    <name type="scientific">Oryza sativa subsp. japonica</name>
    <name type="common">Rice</name>
    <dbReference type="NCBI Taxonomy" id="39947"/>
    <lineage>
        <taxon>Eukaryota</taxon>
        <taxon>Viridiplantae</taxon>
        <taxon>Streptophyta</taxon>
        <taxon>Embryophyta</taxon>
        <taxon>Tracheophyta</taxon>
        <taxon>Spermatophyta</taxon>
        <taxon>Magnoliopsida</taxon>
        <taxon>Liliopsida</taxon>
        <taxon>Poales</taxon>
        <taxon>Poaceae</taxon>
        <taxon>BOP clade</taxon>
        <taxon>Oryzoideae</taxon>
        <taxon>Oryzeae</taxon>
        <taxon>Oryzinae</taxon>
        <taxon>Oryza</taxon>
        <taxon>Oryza sativa</taxon>
    </lineage>
</organism>
<reference evidence="8" key="7">
    <citation type="submission" date="2012-08" db="EMBL/GenBank/DDBJ databases">
        <title>Oryza sativa nipponbare(GA3) genomic DNA, chromosome 1.</title>
        <authorList>
            <consortium name="IRGSP(International Rice Genome Sequencing Project)"/>
        </authorList>
    </citation>
    <scope>NUCLEOTIDE SEQUENCE</scope>
</reference>
<evidence type="ECO:0000256" key="4">
    <source>
        <dbReference type="ARBA" id="ARBA00023235"/>
    </source>
</evidence>
<dbReference type="OrthoDB" id="433738at2759"/>
<dbReference type="PANTHER" id="PTHR10516:SF458">
    <property type="entry name" value="PEPTIDYLPROLYL ISOMERASE"/>
    <property type="match status" value="1"/>
</dbReference>
<evidence type="ECO:0000313" key="8">
    <source>
        <dbReference type="EMBL" id="BAF05268.1"/>
    </source>
</evidence>
<gene>
    <name evidence="7" type="primary">P0468H06.14-3</name>
    <name evidence="8" type="ordered locus">Os01g0563000</name>
</gene>
<evidence type="ECO:0000313" key="7">
    <source>
        <dbReference type="EMBL" id="BAD45000.1"/>
    </source>
</evidence>
<dbReference type="FunFam" id="3.10.50.40:FF:000017">
    <property type="entry name" value="Peptidylprolyl isomerase"/>
    <property type="match status" value="1"/>
</dbReference>
<dbReference type="SUPFAM" id="SSF54534">
    <property type="entry name" value="FKBP-like"/>
    <property type="match status" value="3"/>
</dbReference>
<dbReference type="EMBL" id="AP008207">
    <property type="protein sequence ID" value="BAF05268.1"/>
    <property type="molecule type" value="Genomic_DNA"/>
</dbReference>
<reference evidence="8" key="3">
    <citation type="journal article" date="2006" name="Nucleic Acids Res.">
        <title>The Rice Annotation Project Database (RAP-DB): hub for Oryza sativa ssp. japonica genome information.</title>
        <authorList>
            <person name="Ohyanagi H."/>
            <person name="Tanaka T."/>
            <person name="Sakai H."/>
            <person name="Shigemoto Y."/>
            <person name="Yamaguchi K."/>
            <person name="Habara T."/>
            <person name="Fujii Y."/>
            <person name="Antonio B.A."/>
            <person name="Nagamura Y."/>
            <person name="Imanishi T."/>
            <person name="Ikeo K."/>
            <person name="Itoh T."/>
            <person name="Gojobori T."/>
            <person name="Sasaki T."/>
        </authorList>
    </citation>
    <scope>NUCLEOTIDE SEQUENCE</scope>
</reference>
<feature type="domain" description="PPIase FKBP-type" evidence="6">
    <location>
        <begin position="310"/>
        <end position="403"/>
    </location>
</feature>
<sequence length="422" mass="47376">MPISHELGEPDESFYNLWKEECEELWEEEDELWGDEDVEEELSLRHPGFNKWTVQQGAAGGDHIRAKDKNFYCFEVQVHFTGELVDGTQFVSSRENDIPERFILGQEDVMHGFNLAVSSMQPGEKAIFTIPSALTMTKAGSPASIPSNIPPNQTLRFEIELIAMFTIIDIFKDEGILKKIVKNAEPDRKQSHSSDFVFVKYDACLMDGTSVSKSEGVEFSLTDGFFCPAFAHAVHTMKEGEEAVLIVKPKYAFGEQGRPSQGEEAAVPPDATLYVHLLFVCWIRRIGEDQAIAKKTLRIGNSQRIHTQSQAVVKVRLLGKLQDGTVFDRRGYGDDEPFEFVVDEGQVIDGLDESVMTMEEGEVAEFTIPPQHAFDAVGSDQHQFAFVPRNATVVYKIELLSVVNVRYYVRITGETSVVHSEP</sequence>
<dbReference type="Gene3D" id="3.10.50.40">
    <property type="match status" value="3"/>
</dbReference>
<dbReference type="GO" id="GO:0003755">
    <property type="term" value="F:peptidyl-prolyl cis-trans isomerase activity"/>
    <property type="evidence" value="ECO:0007669"/>
    <property type="project" value="UniProtKB-KW"/>
</dbReference>
<evidence type="ECO:0000256" key="2">
    <source>
        <dbReference type="ARBA" id="ARBA00013194"/>
    </source>
</evidence>
<reference evidence="9" key="6">
    <citation type="journal article" date="2008" name="Nucleic Acids Res.">
        <title>The rice annotation project database (RAP-DB): 2008 update.</title>
        <authorList>
            <consortium name="The rice annotation project (RAP)"/>
        </authorList>
    </citation>
    <scope>GENOME REANNOTATION</scope>
    <source>
        <strain evidence="9">cv. Nipponbare</strain>
    </source>
</reference>
<dbReference type="KEGG" id="dosa:Os01g0563000"/>
<evidence type="ECO:0000313" key="9">
    <source>
        <dbReference type="Proteomes" id="UP000000763"/>
    </source>
</evidence>
<evidence type="ECO:0000256" key="3">
    <source>
        <dbReference type="ARBA" id="ARBA00023110"/>
    </source>
</evidence>
<dbReference type="PANTHER" id="PTHR10516">
    <property type="entry name" value="PEPTIDYL-PROLYL CIS-TRANS ISOMERASE"/>
    <property type="match status" value="1"/>
</dbReference>
<reference evidence="8" key="8">
    <citation type="submission" date="2012-08" db="EMBL/GenBank/DDBJ databases">
        <title>The Second Rice Annotation Project Meeting (RAP2).</title>
        <authorList>
            <consortium name="The Rice Annotation Project (RAP)"/>
        </authorList>
    </citation>
    <scope>NUCLEOTIDE SEQUENCE</scope>
</reference>
<dbReference type="Gramene" id="Os01t0563000-02">
    <property type="protein sequence ID" value="Os01t0563000-02"/>
    <property type="gene ID" value="Os01g0563000"/>
</dbReference>